<evidence type="ECO:0000313" key="4">
    <source>
        <dbReference type="Proteomes" id="UP000574332"/>
    </source>
</evidence>
<sequence>MSYLKFDKTVMINLEESLRREILRTNRNGAYHCTTVVDCNTRKYHGLLVMPLPELDDDNHVLLSSLDETVIQHDAPFNLGLHKYAGNNYNPKGHKYIREFTCDTVPRTVYRVGGVVLAKEKVFSLYENRIMIKYTLEDAHSDTTLRFKPFLAFRNANSLAQENGSVNKLYQDVPNGIKTCMYKGYPDLYMQFNKKVKFVFEPYWYNGIEYLKEQERGYPYKEDLYVPGYFEVPIKKGETIIFSAGVGPVATNQLKKLFVQEAEARTPRTSFYNCLKNSAQQFYFRPKEEDAYLLAGYPWFKVRARDLFISLPGCTLSIDDPVRFEKIMHTAMPAIRNFMQTGKGDGVIREIEHPDVFLWAIWAIHQYARAMGIDKAQTLYADFVGEIITYFRDQKHPDMKLMENGLLFAEGRDKTITWMNSTINGKPVVARSGYIVEFNALWYNALKFYKELAGDKADESADVLINKMDTSFVETFLNGYNYLLDSVSGGYVDWSVRPNMIFTVAFPYSPLNRVQKRAVIDMVTKELVTPKGLRSLSPKSEGYRPNYVGTQNERDLAYHQGTAWPWLFGAYLESYLKIFGKGGISFVERMLISMEEEMSLHCIGTLAEIFDGNPPYTGRGAVSFAMNVAAILRVLEMLKKYNAE</sequence>
<dbReference type="Pfam" id="PF06202">
    <property type="entry name" value="GDE_C"/>
    <property type="match status" value="1"/>
</dbReference>
<dbReference type="Proteomes" id="UP000574332">
    <property type="component" value="Unassembled WGS sequence"/>
</dbReference>
<dbReference type="EMBL" id="JACCCY010000001">
    <property type="protein sequence ID" value="NYI48744.1"/>
    <property type="molecule type" value="Genomic_DNA"/>
</dbReference>
<dbReference type="InterPro" id="IPR008928">
    <property type="entry name" value="6-hairpin_glycosidase_sf"/>
</dbReference>
<dbReference type="InterPro" id="IPR024742">
    <property type="entry name" value="Glycogen_debranch_N"/>
</dbReference>
<dbReference type="Gene3D" id="1.50.10.10">
    <property type="match status" value="1"/>
</dbReference>
<dbReference type="RefSeq" id="WP_179398746.1">
    <property type="nucleotide sequence ID" value="NZ_JACCCY010000001.1"/>
</dbReference>
<organism evidence="3 4">
    <name type="scientific">Macellibacteroides fermentans</name>
    <dbReference type="NCBI Taxonomy" id="879969"/>
    <lineage>
        <taxon>Bacteria</taxon>
        <taxon>Pseudomonadati</taxon>
        <taxon>Bacteroidota</taxon>
        <taxon>Bacteroidia</taxon>
        <taxon>Bacteroidales</taxon>
        <taxon>Porphyromonadaceae</taxon>
        <taxon>Macellibacteroides</taxon>
    </lineage>
</organism>
<dbReference type="GO" id="GO:0004134">
    <property type="term" value="F:4-alpha-glucanotransferase activity"/>
    <property type="evidence" value="ECO:0007669"/>
    <property type="project" value="InterPro"/>
</dbReference>
<protein>
    <submittedName>
        <fullName evidence="3">Putative glycogen debranching enzyme</fullName>
    </submittedName>
</protein>
<dbReference type="InterPro" id="IPR010401">
    <property type="entry name" value="AGL/Gdb1"/>
</dbReference>
<dbReference type="GO" id="GO:0004135">
    <property type="term" value="F:amylo-alpha-1,6-glucosidase activity"/>
    <property type="evidence" value="ECO:0007669"/>
    <property type="project" value="InterPro"/>
</dbReference>
<evidence type="ECO:0000313" key="3">
    <source>
        <dbReference type="EMBL" id="NYI48744.1"/>
    </source>
</evidence>
<keyword evidence="4" id="KW-1185">Reference proteome</keyword>
<evidence type="ECO:0000259" key="1">
    <source>
        <dbReference type="Pfam" id="PF06202"/>
    </source>
</evidence>
<evidence type="ECO:0000259" key="2">
    <source>
        <dbReference type="Pfam" id="PF12439"/>
    </source>
</evidence>
<dbReference type="AlphaFoldDB" id="A0A8E2D6Y7"/>
<dbReference type="InterPro" id="IPR012341">
    <property type="entry name" value="6hp_glycosidase-like_sf"/>
</dbReference>
<dbReference type="SUPFAM" id="SSF48208">
    <property type="entry name" value="Six-hairpin glycosidases"/>
    <property type="match status" value="1"/>
</dbReference>
<gene>
    <name evidence="3" type="ORF">F5613_000789</name>
</gene>
<dbReference type="GO" id="GO:0005980">
    <property type="term" value="P:glycogen catabolic process"/>
    <property type="evidence" value="ECO:0007669"/>
    <property type="project" value="InterPro"/>
</dbReference>
<dbReference type="PANTHER" id="PTHR10569">
    <property type="entry name" value="GLYCOGEN DEBRANCHING ENZYME"/>
    <property type="match status" value="1"/>
</dbReference>
<reference evidence="3 4" key="1">
    <citation type="submission" date="2020-07" db="EMBL/GenBank/DDBJ databases">
        <title>Genomic Encyclopedia of Type Strains, Phase IV (KMG-IV): sequencing the most valuable type-strain genomes for metagenomic binning, comparative biology and taxonomic classification.</title>
        <authorList>
            <person name="Goeker M."/>
        </authorList>
    </citation>
    <scope>NUCLEOTIDE SEQUENCE [LARGE SCALE GENOMIC DNA]</scope>
    <source>
        <strain evidence="3 4">DSM 23697</strain>
    </source>
</reference>
<comment type="caution">
    <text evidence="3">The sequence shown here is derived from an EMBL/GenBank/DDBJ whole genome shotgun (WGS) entry which is preliminary data.</text>
</comment>
<dbReference type="InterPro" id="IPR032790">
    <property type="entry name" value="GDE_C"/>
</dbReference>
<proteinExistence type="predicted"/>
<feature type="domain" description="Glycogen debranching enzyme C-terminal" evidence="1">
    <location>
        <begin position="280"/>
        <end position="633"/>
    </location>
</feature>
<dbReference type="Pfam" id="PF12439">
    <property type="entry name" value="GDE_N"/>
    <property type="match status" value="1"/>
</dbReference>
<name>A0A8E2D6Y7_9PORP</name>
<feature type="domain" description="Glycogen debranching enzyme bacterial and archaeal type N-terminal" evidence="2">
    <location>
        <begin position="20"/>
        <end position="240"/>
    </location>
</feature>
<accession>A0A8E2D6Y7</accession>
<dbReference type="PANTHER" id="PTHR10569:SF2">
    <property type="entry name" value="GLYCOGEN DEBRANCHING ENZYME"/>
    <property type="match status" value="1"/>
</dbReference>